<name>A0A291H165_9MICO</name>
<dbReference type="AlphaFoldDB" id="A0A291H165"/>
<proteinExistence type="inferred from homology"/>
<dbReference type="PANTHER" id="PTHR37828:SF1">
    <property type="entry name" value="YCII-RELATED DOMAIN-CONTAINING PROTEIN"/>
    <property type="match status" value="1"/>
</dbReference>
<evidence type="ECO:0000313" key="3">
    <source>
        <dbReference type="EMBL" id="ATG56130.1"/>
    </source>
</evidence>
<accession>A0A291H165</accession>
<protein>
    <recommendedName>
        <fullName evidence="2">YCII-related domain-containing protein</fullName>
    </recommendedName>
</protein>
<dbReference type="Proteomes" id="UP000217889">
    <property type="component" value="Chromosome"/>
</dbReference>
<organism evidence="3 4">
    <name type="scientific">Brachybacterium ginsengisoli</name>
    <dbReference type="NCBI Taxonomy" id="1331682"/>
    <lineage>
        <taxon>Bacteria</taxon>
        <taxon>Bacillati</taxon>
        <taxon>Actinomycetota</taxon>
        <taxon>Actinomycetes</taxon>
        <taxon>Micrococcales</taxon>
        <taxon>Dermabacteraceae</taxon>
        <taxon>Brachybacterium</taxon>
    </lineage>
</organism>
<dbReference type="KEGG" id="bgg:CFK41_16120"/>
<dbReference type="EMBL" id="CP023564">
    <property type="protein sequence ID" value="ATG56130.1"/>
    <property type="molecule type" value="Genomic_DNA"/>
</dbReference>
<keyword evidence="4" id="KW-1185">Reference proteome</keyword>
<dbReference type="RefSeq" id="WP_096800590.1">
    <property type="nucleotide sequence ID" value="NZ_CP023564.1"/>
</dbReference>
<comment type="similarity">
    <text evidence="1">Belongs to the YciI family.</text>
</comment>
<evidence type="ECO:0000256" key="1">
    <source>
        <dbReference type="ARBA" id="ARBA00007689"/>
    </source>
</evidence>
<dbReference type="InterPro" id="IPR005545">
    <property type="entry name" value="YCII"/>
</dbReference>
<dbReference type="Pfam" id="PF03795">
    <property type="entry name" value="YCII"/>
    <property type="match status" value="1"/>
</dbReference>
<dbReference type="PANTHER" id="PTHR37828">
    <property type="entry name" value="GSR2449 PROTEIN"/>
    <property type="match status" value="1"/>
</dbReference>
<reference evidence="3 4" key="1">
    <citation type="journal article" date="2014" name="Int. J. Syst. Evol. Microbiol.">
        <title>Brachybacterium ginsengisoli sp. nov., isolated from soil of a ginseng field.</title>
        <authorList>
            <person name="Hoang V.A."/>
            <person name="Kim Y.J."/>
            <person name="Nguyen N.L."/>
            <person name="Yang D.C."/>
        </authorList>
    </citation>
    <scope>NUCLEOTIDE SEQUENCE [LARGE SCALE GENOMIC DNA]</scope>
    <source>
        <strain evidence="3 4">DCY80</strain>
    </source>
</reference>
<evidence type="ECO:0000313" key="4">
    <source>
        <dbReference type="Proteomes" id="UP000217889"/>
    </source>
</evidence>
<sequence length="94" mass="9910">MALFAVQYTYTDDADLVATFRPEHREFLSALHAEGTLLLSGPLGGTPGGLLVLTAESDAAALAALDADPFLRESVIVDRVAREWTVVIGEVPGA</sequence>
<dbReference type="InterPro" id="IPR011008">
    <property type="entry name" value="Dimeric_a/b-barrel"/>
</dbReference>
<dbReference type="Gene3D" id="3.30.70.1060">
    <property type="entry name" value="Dimeric alpha+beta barrel"/>
    <property type="match status" value="1"/>
</dbReference>
<dbReference type="OrthoDB" id="8968203at2"/>
<evidence type="ECO:0000259" key="2">
    <source>
        <dbReference type="Pfam" id="PF03795"/>
    </source>
</evidence>
<gene>
    <name evidence="3" type="ORF">CFK41_16120</name>
</gene>
<dbReference type="SUPFAM" id="SSF54909">
    <property type="entry name" value="Dimeric alpha+beta barrel"/>
    <property type="match status" value="1"/>
</dbReference>
<feature type="domain" description="YCII-related" evidence="2">
    <location>
        <begin position="9"/>
        <end position="84"/>
    </location>
</feature>